<gene>
    <name evidence="5" type="ORF">E0485_16680</name>
</gene>
<accession>A0A4R4E784</accession>
<dbReference type="GO" id="GO:0016758">
    <property type="term" value="F:hexosyltransferase activity"/>
    <property type="evidence" value="ECO:0007669"/>
    <property type="project" value="InterPro"/>
</dbReference>
<dbReference type="PANTHER" id="PTHR21015">
    <property type="entry name" value="UDP-N-ACETYLGLUCOSAMINE--N-ACETYLMURAMYL-(PENTAPEPTIDE) PYROPHOSPHORYL-UNDECAPRENOL N-ACETYLGLUCOSAMINE TRANSFERASE 1"/>
    <property type="match status" value="1"/>
</dbReference>
<evidence type="ECO:0000313" key="5">
    <source>
        <dbReference type="EMBL" id="TCZ75614.1"/>
    </source>
</evidence>
<dbReference type="Proteomes" id="UP000295418">
    <property type="component" value="Unassembled WGS sequence"/>
</dbReference>
<dbReference type="CDD" id="cd03785">
    <property type="entry name" value="GT28_MurG"/>
    <property type="match status" value="1"/>
</dbReference>
<name>A0A4R4E784_9BACL</name>
<reference evidence="5 6" key="1">
    <citation type="submission" date="2019-03" db="EMBL/GenBank/DDBJ databases">
        <authorList>
            <person name="Kim M.K.M."/>
        </authorList>
    </citation>
    <scope>NUCLEOTIDE SEQUENCE [LARGE SCALE GENOMIC DNA]</scope>
    <source>
        <strain evidence="5 6">18JY21-1</strain>
    </source>
</reference>
<evidence type="ECO:0000259" key="4">
    <source>
        <dbReference type="Pfam" id="PF03033"/>
    </source>
</evidence>
<keyword evidence="1 5" id="KW-0328">Glycosyltransferase</keyword>
<dbReference type="SUPFAM" id="SSF53756">
    <property type="entry name" value="UDP-Glycosyltransferase/glycogen phosphorylase"/>
    <property type="match status" value="1"/>
</dbReference>
<comment type="caution">
    <text evidence="5">The sequence shown here is derived from an EMBL/GenBank/DDBJ whole genome shotgun (WGS) entry which is preliminary data.</text>
</comment>
<dbReference type="EMBL" id="SKFG01000018">
    <property type="protein sequence ID" value="TCZ75614.1"/>
    <property type="molecule type" value="Genomic_DNA"/>
</dbReference>
<protein>
    <submittedName>
        <fullName evidence="5">Undecaprenyldiphospho-muramoylpentapeptide beta-N-acetylglucosaminyltransferase</fullName>
    </submittedName>
</protein>
<dbReference type="PANTHER" id="PTHR21015:SF22">
    <property type="entry name" value="GLYCOSYLTRANSFERASE"/>
    <property type="match status" value="1"/>
</dbReference>
<evidence type="ECO:0000256" key="3">
    <source>
        <dbReference type="ARBA" id="ARBA00023136"/>
    </source>
</evidence>
<organism evidence="5 6">
    <name type="scientific">Paenibacillus albiflavus</name>
    <dbReference type="NCBI Taxonomy" id="2545760"/>
    <lineage>
        <taxon>Bacteria</taxon>
        <taxon>Bacillati</taxon>
        <taxon>Bacillota</taxon>
        <taxon>Bacilli</taxon>
        <taxon>Bacillales</taxon>
        <taxon>Paenibacillaceae</taxon>
        <taxon>Paenibacillus</taxon>
    </lineage>
</organism>
<dbReference type="AlphaFoldDB" id="A0A4R4E784"/>
<dbReference type="Gene3D" id="3.40.50.2000">
    <property type="entry name" value="Glycogen Phosphorylase B"/>
    <property type="match status" value="1"/>
</dbReference>
<keyword evidence="3" id="KW-0472">Membrane</keyword>
<evidence type="ECO:0000256" key="1">
    <source>
        <dbReference type="ARBA" id="ARBA00022676"/>
    </source>
</evidence>
<dbReference type="GO" id="GO:0005975">
    <property type="term" value="P:carbohydrate metabolic process"/>
    <property type="evidence" value="ECO:0007669"/>
    <property type="project" value="InterPro"/>
</dbReference>
<keyword evidence="6" id="KW-1185">Reference proteome</keyword>
<dbReference type="RefSeq" id="WP_207911002.1">
    <property type="nucleotide sequence ID" value="NZ_SKFG01000018.1"/>
</dbReference>
<dbReference type="InterPro" id="IPR004276">
    <property type="entry name" value="GlycoTrans_28_N"/>
</dbReference>
<evidence type="ECO:0000313" key="6">
    <source>
        <dbReference type="Proteomes" id="UP000295418"/>
    </source>
</evidence>
<dbReference type="GO" id="GO:1901137">
    <property type="term" value="P:carbohydrate derivative biosynthetic process"/>
    <property type="evidence" value="ECO:0007669"/>
    <property type="project" value="UniProtKB-ARBA"/>
</dbReference>
<feature type="domain" description="Glycosyltransferase family 28 N-terminal" evidence="4">
    <location>
        <begin position="3"/>
        <end position="145"/>
    </location>
</feature>
<dbReference type="Pfam" id="PF03033">
    <property type="entry name" value="Glyco_transf_28"/>
    <property type="match status" value="1"/>
</dbReference>
<sequence>MRIVLSGGGTGGHVYPALAIAEECLKHNPQSKFMYIGTNSGLERDIVAKSKLDLPFEAIEISGFCRKLLSTDNVRTVMRFLRGVKLAKAKLKEFKPDVVIGTGGYVCGPVLYAAAKLGIPTLIHEQNVLPGLTNKFLSRYVSSVAVSFKGIESRFPKARRATYTGNPRATSVVAADRLAGLRSLGLTDHDQL</sequence>
<feature type="non-terminal residue" evidence="5">
    <location>
        <position position="192"/>
    </location>
</feature>
<keyword evidence="2 5" id="KW-0808">Transferase</keyword>
<evidence type="ECO:0000256" key="2">
    <source>
        <dbReference type="ARBA" id="ARBA00022679"/>
    </source>
</evidence>
<proteinExistence type="predicted"/>